<gene>
    <name evidence="4" type="ORF">P879_04580</name>
</gene>
<feature type="compositionally biased region" description="Basic and acidic residues" evidence="2">
    <location>
        <begin position="573"/>
        <end position="589"/>
    </location>
</feature>
<name>A0A8T0DW55_9TREM</name>
<evidence type="ECO:0000259" key="3">
    <source>
        <dbReference type="PROSITE" id="PS51043"/>
    </source>
</evidence>
<protein>
    <recommendedName>
        <fullName evidence="3">DDHD domain-containing protein</fullName>
    </recommendedName>
</protein>
<dbReference type="Pfam" id="PF02862">
    <property type="entry name" value="DDHD"/>
    <property type="match status" value="1"/>
</dbReference>
<organism evidence="4 5">
    <name type="scientific">Paragonimus westermani</name>
    <dbReference type="NCBI Taxonomy" id="34504"/>
    <lineage>
        <taxon>Eukaryota</taxon>
        <taxon>Metazoa</taxon>
        <taxon>Spiralia</taxon>
        <taxon>Lophotrochozoa</taxon>
        <taxon>Platyhelminthes</taxon>
        <taxon>Trematoda</taxon>
        <taxon>Digenea</taxon>
        <taxon>Plagiorchiida</taxon>
        <taxon>Troglotremata</taxon>
        <taxon>Troglotrematidae</taxon>
        <taxon>Paragonimus</taxon>
    </lineage>
</organism>
<dbReference type="InterPro" id="IPR058055">
    <property type="entry name" value="PA-PLA1"/>
</dbReference>
<evidence type="ECO:0000313" key="4">
    <source>
        <dbReference type="EMBL" id="KAF8571576.1"/>
    </source>
</evidence>
<dbReference type="OrthoDB" id="431378at2759"/>
<keyword evidence="5" id="KW-1185">Reference proteome</keyword>
<feature type="region of interest" description="Disordered" evidence="2">
    <location>
        <begin position="456"/>
        <end position="486"/>
    </location>
</feature>
<dbReference type="PANTHER" id="PTHR23509">
    <property type="entry name" value="PA-PL1 PHOSPHOLIPASE FAMILY"/>
    <property type="match status" value="1"/>
</dbReference>
<comment type="similarity">
    <text evidence="1">Belongs to the PA-PLA1 family.</text>
</comment>
<dbReference type="GO" id="GO:0004620">
    <property type="term" value="F:phospholipase activity"/>
    <property type="evidence" value="ECO:0007669"/>
    <property type="project" value="TreeGrafter"/>
</dbReference>
<sequence>MASFLLDEQIPVEAVRWFYGRGSGHLSTWKSFRGADTINIENAYRQYLRATPNSQQTKIVVRNDLFEVDIEKRICSPIFWPGQRRSAHGKKTDWCDTPVQRGIWFNKINWIPLDFEMALIIENEHVTSVIPKYKNKPDDKNSKKTLHKFTHGSYSVAWMSNGDVYLITRSAQPFGHLKLRGDLSSVPINRGFNSLADPNDRKPAITQLCFVVHGIGQQLASIRHECSKFKKACRRTIHKRYHNLEKSGQRLEFIPVDWRSALNLNCSTLENITIGQMRPLRMYINNCFVDVLYYTSPVYRAEIMKSLSWELTRLFNIFLRNNPHFLQKGGQVSVLAHSLGSVIMHDILRGSENTHSFVSSELREEDAPDSVMSPTMEMAHRIEQTRNDLLNLELQFMRQISSDSQSPNPNGNTSYLSNFRRPESWKAFPQLSHLFLIGSPLGLFITLNTIPTTYDHPVSGLRRRRRNRSGHSPSEGSPCRSSPVVDLGRSEPEALIPYFACRRVYNIFHSYDPIAYRIEPLLLSHYSNISPVVLPNAGSFLSKNRKEDAKQSFASDTERSEARSPESDSAGTEGERSDGERNEEQHDHGMMSFDSNTNSSEDDSTASESGTFPHKVCLVRQLLAFVLACHFFHNGLNFSVLSRHPYNLKSHHTSDVQFVQYTQINDHRPDRMVLWYKKSATITIIFCHLLVCQLAPSGASREPRDHLPRSCP</sequence>
<dbReference type="GO" id="GO:0046872">
    <property type="term" value="F:metal ion binding"/>
    <property type="evidence" value="ECO:0007669"/>
    <property type="project" value="InterPro"/>
</dbReference>
<dbReference type="PROSITE" id="PS51043">
    <property type="entry name" value="DDHD"/>
    <property type="match status" value="1"/>
</dbReference>
<dbReference type="SMART" id="SM01127">
    <property type="entry name" value="DDHD"/>
    <property type="match status" value="1"/>
</dbReference>
<dbReference type="EMBL" id="JTDF01000439">
    <property type="protein sequence ID" value="KAF8571576.1"/>
    <property type="molecule type" value="Genomic_DNA"/>
</dbReference>
<dbReference type="AlphaFoldDB" id="A0A8T0DW55"/>
<dbReference type="GO" id="GO:0005737">
    <property type="term" value="C:cytoplasm"/>
    <property type="evidence" value="ECO:0007669"/>
    <property type="project" value="TreeGrafter"/>
</dbReference>
<feature type="region of interest" description="Disordered" evidence="2">
    <location>
        <begin position="545"/>
        <end position="607"/>
    </location>
</feature>
<reference evidence="4 5" key="1">
    <citation type="submission" date="2019-07" db="EMBL/GenBank/DDBJ databases">
        <title>Annotation for the trematode Paragonimus westermani.</title>
        <authorList>
            <person name="Choi Y.-J."/>
        </authorList>
    </citation>
    <scope>NUCLEOTIDE SEQUENCE [LARGE SCALE GENOMIC DNA]</scope>
    <source>
        <strain evidence="4">180907_Pwestermani</strain>
    </source>
</reference>
<feature type="domain" description="DDHD" evidence="3">
    <location>
        <begin position="427"/>
        <end position="666"/>
    </location>
</feature>
<dbReference type="Pfam" id="PF23463">
    <property type="entry name" value="WWE_2"/>
    <property type="match status" value="1"/>
</dbReference>
<dbReference type="PANTHER" id="PTHR23509:SF48">
    <property type="entry name" value="INTRACELLULAR PHOSPHOLIPASE A1"/>
    <property type="match status" value="1"/>
</dbReference>
<evidence type="ECO:0000256" key="1">
    <source>
        <dbReference type="ARBA" id="ARBA00038464"/>
    </source>
</evidence>
<dbReference type="InterPro" id="IPR057826">
    <property type="entry name" value="WWE_C20G8.02"/>
</dbReference>
<evidence type="ECO:0000313" key="5">
    <source>
        <dbReference type="Proteomes" id="UP000699462"/>
    </source>
</evidence>
<accession>A0A8T0DW55</accession>
<proteinExistence type="inferred from homology"/>
<evidence type="ECO:0000256" key="2">
    <source>
        <dbReference type="SAM" id="MobiDB-lite"/>
    </source>
</evidence>
<feature type="compositionally biased region" description="Basic and acidic residues" evidence="2">
    <location>
        <begin position="545"/>
        <end position="566"/>
    </location>
</feature>
<comment type="caution">
    <text evidence="4">The sequence shown here is derived from an EMBL/GenBank/DDBJ whole genome shotgun (WGS) entry which is preliminary data.</text>
</comment>
<dbReference type="Proteomes" id="UP000699462">
    <property type="component" value="Unassembled WGS sequence"/>
</dbReference>
<dbReference type="InterPro" id="IPR004177">
    <property type="entry name" value="DDHD_dom"/>
</dbReference>